<sequence>MQTDEEYYKGKVCYGKIKGSCELVRVELTPIDWISARPFNPCGDGTLMLLSATFRWRMCLEKLLPNHLLPTRPSTLRDLHKNDKYITRAWTLQEPLAHKEVVIFPKTGTALEPERLREIVLEAARIDLKALDGIDTSRSSFKIAQRMCEAADRNCSIFKDIAYCLIGMFNVSIRVLHGGNREKAIFRLQEEIVKQINEESLLA</sequence>
<dbReference type="PANTHER" id="PTHR10622">
    <property type="entry name" value="HET DOMAIN-CONTAINING PROTEIN"/>
    <property type="match status" value="1"/>
</dbReference>
<dbReference type="STRING" id="86259.A0A4Z1PGA3"/>
<proteinExistence type="predicted"/>
<evidence type="ECO:0000313" key="1">
    <source>
        <dbReference type="EMBL" id="TID22050.1"/>
    </source>
</evidence>
<reference evidence="1 2" key="1">
    <citation type="submission" date="2019-04" db="EMBL/GenBank/DDBJ databases">
        <title>High contiguity whole genome sequence and gene annotation resource for two Venturia nashicola isolates.</title>
        <authorList>
            <person name="Prokchorchik M."/>
            <person name="Won K."/>
            <person name="Lee Y."/>
            <person name="Choi E.D."/>
            <person name="Segonzac C."/>
            <person name="Sohn K.H."/>
        </authorList>
    </citation>
    <scope>NUCLEOTIDE SEQUENCE [LARGE SCALE GENOMIC DNA]</scope>
    <source>
        <strain evidence="1 2">PRI2</strain>
    </source>
</reference>
<dbReference type="EMBL" id="SNSC02000008">
    <property type="protein sequence ID" value="TID22050.1"/>
    <property type="molecule type" value="Genomic_DNA"/>
</dbReference>
<comment type="caution">
    <text evidence="1">The sequence shown here is derived from an EMBL/GenBank/DDBJ whole genome shotgun (WGS) entry which is preliminary data.</text>
</comment>
<name>A0A4Z1PGA3_9PEZI</name>
<dbReference type="Proteomes" id="UP000298493">
    <property type="component" value="Unassembled WGS sequence"/>
</dbReference>
<dbReference type="AlphaFoldDB" id="A0A4Z1PGA3"/>
<protein>
    <submittedName>
        <fullName evidence="1">HET-domain-containing protein</fullName>
    </submittedName>
</protein>
<evidence type="ECO:0000313" key="2">
    <source>
        <dbReference type="Proteomes" id="UP000298493"/>
    </source>
</evidence>
<organism evidence="1 2">
    <name type="scientific">Venturia nashicola</name>
    <dbReference type="NCBI Taxonomy" id="86259"/>
    <lineage>
        <taxon>Eukaryota</taxon>
        <taxon>Fungi</taxon>
        <taxon>Dikarya</taxon>
        <taxon>Ascomycota</taxon>
        <taxon>Pezizomycotina</taxon>
        <taxon>Dothideomycetes</taxon>
        <taxon>Pleosporomycetidae</taxon>
        <taxon>Venturiales</taxon>
        <taxon>Venturiaceae</taxon>
        <taxon>Venturia</taxon>
    </lineage>
</organism>
<gene>
    <name evidence="1" type="ORF">E6O75_ATG10844</name>
</gene>
<dbReference type="PANTHER" id="PTHR10622:SF10">
    <property type="entry name" value="HET DOMAIN-CONTAINING PROTEIN"/>
    <property type="match status" value="1"/>
</dbReference>
<accession>A0A4Z1PGA3</accession>
<keyword evidence="2" id="KW-1185">Reference proteome</keyword>